<name>A0A2S0N8W5_9HYPH</name>
<protein>
    <recommendedName>
        <fullName evidence="4">DUF1772 domain-containing protein</fullName>
    </recommendedName>
</protein>
<sequence length="123" mass="12916">MSPEIRRAAIVSTSRGCGFAALAIVTAMIGFASEPALALRIGGVAFLLAAAILILKAWRAPRMPFRSTEVWLLLDDADRPSPGFAQTAISGARVEAFYRFAHMAATIAAVLLTGALLAGLMVD</sequence>
<keyword evidence="1" id="KW-1133">Transmembrane helix</keyword>
<feature type="transmembrane region" description="Helical" evidence="1">
    <location>
        <begin position="100"/>
        <end position="122"/>
    </location>
</feature>
<organism evidence="2 3">
    <name type="scientific">Phreatobacter cathodiphilus</name>
    <dbReference type="NCBI Taxonomy" id="1868589"/>
    <lineage>
        <taxon>Bacteria</taxon>
        <taxon>Pseudomonadati</taxon>
        <taxon>Pseudomonadota</taxon>
        <taxon>Alphaproteobacteria</taxon>
        <taxon>Hyphomicrobiales</taxon>
        <taxon>Phreatobacteraceae</taxon>
        <taxon>Phreatobacter</taxon>
    </lineage>
</organism>
<feature type="transmembrane region" description="Helical" evidence="1">
    <location>
        <begin position="12"/>
        <end position="31"/>
    </location>
</feature>
<dbReference type="RefSeq" id="WP_106747952.1">
    <property type="nucleotide sequence ID" value="NZ_CP027668.1"/>
</dbReference>
<dbReference type="EMBL" id="CP027668">
    <property type="protein sequence ID" value="AVO44609.1"/>
    <property type="molecule type" value="Genomic_DNA"/>
</dbReference>
<keyword evidence="1" id="KW-0472">Membrane</keyword>
<reference evidence="2 3" key="1">
    <citation type="submission" date="2018-03" db="EMBL/GenBank/DDBJ databases">
        <title>Genome sequencing of Phreatobacter sp.</title>
        <authorList>
            <person name="Kim S.-J."/>
            <person name="Heo J."/>
            <person name="Kwon S.-W."/>
        </authorList>
    </citation>
    <scope>NUCLEOTIDE SEQUENCE [LARGE SCALE GENOMIC DNA]</scope>
    <source>
        <strain evidence="2 3">S-12</strain>
    </source>
</reference>
<keyword evidence="1" id="KW-0812">Transmembrane</keyword>
<gene>
    <name evidence="2" type="ORF">C6569_05785</name>
</gene>
<dbReference type="Proteomes" id="UP000237889">
    <property type="component" value="Chromosome"/>
</dbReference>
<feature type="transmembrane region" description="Helical" evidence="1">
    <location>
        <begin position="37"/>
        <end position="58"/>
    </location>
</feature>
<evidence type="ECO:0000256" key="1">
    <source>
        <dbReference type="SAM" id="Phobius"/>
    </source>
</evidence>
<proteinExistence type="predicted"/>
<evidence type="ECO:0000313" key="2">
    <source>
        <dbReference type="EMBL" id="AVO44609.1"/>
    </source>
</evidence>
<evidence type="ECO:0000313" key="3">
    <source>
        <dbReference type="Proteomes" id="UP000237889"/>
    </source>
</evidence>
<accession>A0A2S0N8W5</accession>
<dbReference type="KEGG" id="phr:C6569_05785"/>
<keyword evidence="3" id="KW-1185">Reference proteome</keyword>
<dbReference type="OrthoDB" id="7861438at2"/>
<dbReference type="AlphaFoldDB" id="A0A2S0N8W5"/>
<evidence type="ECO:0008006" key="4">
    <source>
        <dbReference type="Google" id="ProtNLM"/>
    </source>
</evidence>